<evidence type="ECO:0000313" key="3">
    <source>
        <dbReference type="Proteomes" id="UP000256503"/>
    </source>
</evidence>
<dbReference type="AlphaFoldDB" id="A0AAD0QVZ9"/>
<proteinExistence type="predicted"/>
<gene>
    <name evidence="2" type="ORF">DVB73_13200</name>
</gene>
<evidence type="ECO:0000313" key="2">
    <source>
        <dbReference type="EMBL" id="AXM96669.1"/>
    </source>
</evidence>
<dbReference type="InterPro" id="IPR042098">
    <property type="entry name" value="TauD-like_sf"/>
</dbReference>
<accession>A0AAD0QVZ9</accession>
<evidence type="ECO:0008006" key="4">
    <source>
        <dbReference type="Google" id="ProtNLM"/>
    </source>
</evidence>
<protein>
    <recommendedName>
        <fullName evidence="4">TauD/TfdA-like domain-containing protein</fullName>
    </recommendedName>
</protein>
<organism evidence="2 3">
    <name type="scientific">Pseudomonas plecoglossicida</name>
    <dbReference type="NCBI Taxonomy" id="70775"/>
    <lineage>
        <taxon>Bacteria</taxon>
        <taxon>Pseudomonadati</taxon>
        <taxon>Pseudomonadota</taxon>
        <taxon>Gammaproteobacteria</taxon>
        <taxon>Pseudomonadales</taxon>
        <taxon>Pseudomonadaceae</taxon>
        <taxon>Pseudomonas</taxon>
    </lineage>
</organism>
<dbReference type="Proteomes" id="UP000256503">
    <property type="component" value="Chromosome"/>
</dbReference>
<dbReference type="GeneID" id="49614372"/>
<sequence length="347" mass="37816">MVHPEVAYLNFTQAQSQAVAITSRTIAESGGPEAKGATLLARTSAERLKCTLSVEQQTILQKFADGQLSAVMFKQMHCLDDDPIPEQLPELPTLAHSARCLYLASRNQLLLELVQHRAFAFDIDNEGRQIRLVGNFKGGGSVPRPDEIAAADVETSSHAGLRLGPHTEAPYNCSTTASTDHSPAPSALILTARWNPAAEHTCVFPVRDILERLSNLDVLALTSASFDFTRSDCFAEGLGSAGQAVSMLQFEANGGFSLRYNSYRFAINDQASSAAARAFDNFQRAVNDTPPLMFVLQPDCALLINNSRAMHGRDTVRDNRRLLIRQFAYSPFAAPLVLAEDPLLVRG</sequence>
<evidence type="ECO:0000256" key="1">
    <source>
        <dbReference type="ARBA" id="ARBA00023002"/>
    </source>
</evidence>
<dbReference type="RefSeq" id="WP_016393413.1">
    <property type="nucleotide sequence ID" value="NZ_CP031146.1"/>
</dbReference>
<name>A0AAD0QVZ9_PSEDL</name>
<dbReference type="Gene3D" id="3.60.130.10">
    <property type="entry name" value="Clavaminate synthase-like"/>
    <property type="match status" value="1"/>
</dbReference>
<keyword evidence="1" id="KW-0560">Oxidoreductase</keyword>
<dbReference type="GO" id="GO:0016706">
    <property type="term" value="F:2-oxoglutarate-dependent dioxygenase activity"/>
    <property type="evidence" value="ECO:0007669"/>
    <property type="project" value="UniProtKB-ARBA"/>
</dbReference>
<dbReference type="EMBL" id="CP031146">
    <property type="protein sequence ID" value="AXM96669.1"/>
    <property type="molecule type" value="Genomic_DNA"/>
</dbReference>
<dbReference type="SUPFAM" id="SSF51197">
    <property type="entry name" value="Clavaminate synthase-like"/>
    <property type="match status" value="1"/>
</dbReference>
<reference evidence="2 3" key="1">
    <citation type="submission" date="2018-07" db="EMBL/GenBank/DDBJ databases">
        <title>Complete genome sequence of a Pseudomonas plecoglossicida strain pathogenic to the marine fish, Larimichthys crocea.</title>
        <authorList>
            <person name="Tao Z."/>
        </authorList>
    </citation>
    <scope>NUCLEOTIDE SEQUENCE [LARGE SCALE GENOMIC DNA]</scope>
    <source>
        <strain evidence="2 3">XSDHY-P</strain>
    </source>
</reference>